<gene>
    <name evidence="3" type="ORF">GK108_05475</name>
</gene>
<dbReference type="Proteomes" id="UP000474175">
    <property type="component" value="Unassembled WGS sequence"/>
</dbReference>
<keyword evidence="2" id="KW-0812">Transmembrane</keyword>
<evidence type="ECO:0000256" key="2">
    <source>
        <dbReference type="SAM" id="Phobius"/>
    </source>
</evidence>
<keyword evidence="4" id="KW-1185">Reference proteome</keyword>
<feature type="compositionally biased region" description="Low complexity" evidence="1">
    <location>
        <begin position="52"/>
        <end position="73"/>
    </location>
</feature>
<organism evidence="3 4">
    <name type="scientific">Spirosoma terrae</name>
    <dbReference type="NCBI Taxonomy" id="1968276"/>
    <lineage>
        <taxon>Bacteria</taxon>
        <taxon>Pseudomonadati</taxon>
        <taxon>Bacteroidota</taxon>
        <taxon>Cytophagia</taxon>
        <taxon>Cytophagales</taxon>
        <taxon>Cytophagaceae</taxon>
        <taxon>Spirosoma</taxon>
    </lineage>
</organism>
<dbReference type="AlphaFoldDB" id="A0A6L9L1F4"/>
<evidence type="ECO:0000313" key="3">
    <source>
        <dbReference type="EMBL" id="NDU94316.1"/>
    </source>
</evidence>
<feature type="region of interest" description="Disordered" evidence="1">
    <location>
        <begin position="43"/>
        <end position="73"/>
    </location>
</feature>
<dbReference type="RefSeq" id="WP_163944113.1">
    <property type="nucleotide sequence ID" value="NZ_JAAFZH010000002.1"/>
</dbReference>
<evidence type="ECO:0000313" key="4">
    <source>
        <dbReference type="Proteomes" id="UP000474175"/>
    </source>
</evidence>
<proteinExistence type="predicted"/>
<dbReference type="EMBL" id="JAAFZH010000002">
    <property type="protein sequence ID" value="NDU94316.1"/>
    <property type="molecule type" value="Genomic_DNA"/>
</dbReference>
<reference evidence="3 4" key="1">
    <citation type="submission" date="2020-02" db="EMBL/GenBank/DDBJ databases">
        <title>Draft genome sequence of two Spirosoma agri KCTC 52727 and Spirosoma terrae KCTC 52035.</title>
        <authorList>
            <person name="Rojas J."/>
            <person name="Ambika Manirajan B."/>
            <person name="Suarez C."/>
            <person name="Ratering S."/>
            <person name="Schnell S."/>
        </authorList>
    </citation>
    <scope>NUCLEOTIDE SEQUENCE [LARGE SCALE GENOMIC DNA]</scope>
    <source>
        <strain evidence="3 4">KCTC 52035</strain>
    </source>
</reference>
<keyword evidence="2" id="KW-0472">Membrane</keyword>
<evidence type="ECO:0000256" key="1">
    <source>
        <dbReference type="SAM" id="MobiDB-lite"/>
    </source>
</evidence>
<name>A0A6L9L1F4_9BACT</name>
<accession>A0A6L9L1F4</accession>
<keyword evidence="2" id="KW-1133">Transmembrane helix</keyword>
<protein>
    <submittedName>
        <fullName evidence="3">Uncharacterized protein</fullName>
    </submittedName>
</protein>
<dbReference type="PROSITE" id="PS51257">
    <property type="entry name" value="PROKAR_LIPOPROTEIN"/>
    <property type="match status" value="1"/>
</dbReference>
<feature type="transmembrane region" description="Helical" evidence="2">
    <location>
        <begin position="183"/>
        <end position="202"/>
    </location>
</feature>
<comment type="caution">
    <text evidence="3">The sequence shown here is derived from an EMBL/GenBank/DDBJ whole genome shotgun (WGS) entry which is preliminary data.</text>
</comment>
<sequence>MKTLTKHIYIALFGISVLSSCSRPVAYFQPSARENYHAKQATVTPAATSAETPSEVVASTPVSAPASPSSEEQVAQAKQAVEQLDAYVRNDNKLASNKKLTKRMERVKSMLNSVTPQALAKANTNVTAKKMTLLERMATKKIDKKIKNKLSPNQPMAQSMLTIGLIVAAAGLLLLLIGNGFGAAIGAIALVVGLVLILLDILQ</sequence>
<feature type="transmembrane region" description="Helical" evidence="2">
    <location>
        <begin position="157"/>
        <end position="177"/>
    </location>
</feature>